<name>A0A1I1SV95_9RHOB</name>
<evidence type="ECO:0000313" key="1">
    <source>
        <dbReference type="EMBL" id="SFD50377.1"/>
    </source>
</evidence>
<proteinExistence type="predicted"/>
<reference evidence="1 2" key="1">
    <citation type="submission" date="2016-10" db="EMBL/GenBank/DDBJ databases">
        <authorList>
            <person name="de Groot N.N."/>
        </authorList>
    </citation>
    <scope>NUCLEOTIDE SEQUENCE [LARGE SCALE GENOMIC DNA]</scope>
    <source>
        <strain evidence="1 2">DSM 11443</strain>
    </source>
</reference>
<dbReference type="Proteomes" id="UP000198977">
    <property type="component" value="Unassembled WGS sequence"/>
</dbReference>
<evidence type="ECO:0000313" key="2">
    <source>
        <dbReference type="Proteomes" id="UP000198977"/>
    </source>
</evidence>
<accession>A0A1I1SV95</accession>
<organism evidence="1 2">
    <name type="scientific">Sulfitobacter brevis</name>
    <dbReference type="NCBI Taxonomy" id="74348"/>
    <lineage>
        <taxon>Bacteria</taxon>
        <taxon>Pseudomonadati</taxon>
        <taxon>Pseudomonadota</taxon>
        <taxon>Alphaproteobacteria</taxon>
        <taxon>Rhodobacterales</taxon>
        <taxon>Roseobacteraceae</taxon>
        <taxon>Sulfitobacter</taxon>
    </lineage>
</organism>
<protein>
    <submittedName>
        <fullName evidence="1">Uncharacterized protein</fullName>
    </submittedName>
</protein>
<keyword evidence="2" id="KW-1185">Reference proteome</keyword>
<gene>
    <name evidence="1" type="ORF">SAMN04488523_101174</name>
</gene>
<dbReference type="AlphaFoldDB" id="A0A1I1SV95"/>
<dbReference type="EMBL" id="FOMW01000001">
    <property type="protein sequence ID" value="SFD50377.1"/>
    <property type="molecule type" value="Genomic_DNA"/>
</dbReference>
<sequence length="65" mass="7061">MRAVGAPRDMTAKRRCAAALDGAHDFELIQVDVPCVCRTPPLTHASMCCRATGSTMVTEDIRDLQ</sequence>